<feature type="compositionally biased region" description="Basic and acidic residues" evidence="1">
    <location>
        <begin position="206"/>
        <end position="220"/>
    </location>
</feature>
<evidence type="ECO:0000256" key="1">
    <source>
        <dbReference type="SAM" id="MobiDB-lite"/>
    </source>
</evidence>
<dbReference type="Pfam" id="PF01369">
    <property type="entry name" value="Sec7"/>
    <property type="match status" value="1"/>
</dbReference>
<feature type="region of interest" description="Disordered" evidence="1">
    <location>
        <begin position="198"/>
        <end position="275"/>
    </location>
</feature>
<dbReference type="Proteomes" id="UP000013776">
    <property type="component" value="Unassembled WGS sequence"/>
</dbReference>
<dbReference type="InterPro" id="IPR011993">
    <property type="entry name" value="PH-like_dom_sf"/>
</dbReference>
<dbReference type="VEuPathDB" id="FungiDB:TAPDE_002603"/>
<dbReference type="SMART" id="SM00222">
    <property type="entry name" value="Sec7"/>
    <property type="match status" value="1"/>
</dbReference>
<feature type="domain" description="SEC7" evidence="2">
    <location>
        <begin position="314"/>
        <end position="499"/>
    </location>
</feature>
<evidence type="ECO:0000313" key="3">
    <source>
        <dbReference type="EMBL" id="CCG82576.1"/>
    </source>
</evidence>
<name>R4XGR6_TAPDE</name>
<feature type="region of interest" description="Disordered" evidence="1">
    <location>
        <begin position="890"/>
        <end position="910"/>
    </location>
</feature>
<dbReference type="InterPro" id="IPR035999">
    <property type="entry name" value="Sec7_dom_sf"/>
</dbReference>
<feature type="region of interest" description="Disordered" evidence="1">
    <location>
        <begin position="93"/>
        <end position="172"/>
    </location>
</feature>
<proteinExistence type="predicted"/>
<keyword evidence="4" id="KW-1185">Reference proteome</keyword>
<dbReference type="eggNOG" id="KOG0929">
    <property type="taxonomic scope" value="Eukaryota"/>
</dbReference>
<dbReference type="InterPro" id="IPR023394">
    <property type="entry name" value="Sec7_C_sf"/>
</dbReference>
<dbReference type="GO" id="GO:0005085">
    <property type="term" value="F:guanyl-nucleotide exchange factor activity"/>
    <property type="evidence" value="ECO:0007669"/>
    <property type="project" value="InterPro"/>
</dbReference>
<feature type="region of interest" description="Disordered" evidence="1">
    <location>
        <begin position="601"/>
        <end position="691"/>
    </location>
</feature>
<comment type="caution">
    <text evidence="3">The sequence shown here is derived from an EMBL/GenBank/DDBJ whole genome shotgun (WGS) entry which is preliminary data.</text>
</comment>
<dbReference type="Gene3D" id="2.30.29.30">
    <property type="entry name" value="Pleckstrin-homology domain (PH domain)/Phosphotyrosine-binding domain (PTB)"/>
    <property type="match status" value="1"/>
</dbReference>
<gene>
    <name evidence="3" type="ORF">TAPDE_002603</name>
</gene>
<dbReference type="Gene3D" id="1.10.1000.11">
    <property type="entry name" value="Arf Nucleotide-binding Site Opener,domain 2"/>
    <property type="match status" value="1"/>
</dbReference>
<dbReference type="AlphaFoldDB" id="R4XGR6"/>
<evidence type="ECO:0000259" key="2">
    <source>
        <dbReference type="PROSITE" id="PS50190"/>
    </source>
</evidence>
<feature type="compositionally biased region" description="Low complexity" evidence="1">
    <location>
        <begin position="670"/>
        <end position="685"/>
    </location>
</feature>
<dbReference type="GO" id="GO:0032012">
    <property type="term" value="P:regulation of ARF protein signal transduction"/>
    <property type="evidence" value="ECO:0007669"/>
    <property type="project" value="InterPro"/>
</dbReference>
<feature type="compositionally biased region" description="Polar residues" evidence="1">
    <location>
        <begin position="244"/>
        <end position="265"/>
    </location>
</feature>
<reference evidence="3 4" key="1">
    <citation type="journal article" date="2013" name="MBio">
        <title>Genome sequencing of the plant pathogen Taphrina deformans, the causal agent of peach leaf curl.</title>
        <authorList>
            <person name="Cisse O.H."/>
            <person name="Almeida J.M.G.C.F."/>
            <person name="Fonseca A."/>
            <person name="Kumar A.A."/>
            <person name="Salojaervi J."/>
            <person name="Overmyer K."/>
            <person name="Hauser P.M."/>
            <person name="Pagni M."/>
        </authorList>
    </citation>
    <scope>NUCLEOTIDE SEQUENCE [LARGE SCALE GENOMIC DNA]</scope>
    <source>
        <strain evidence="4">PYCC 5710 / ATCC 11124 / CBS 356.35 / IMI 108563 / JCM 9778 / NBRC 8474</strain>
    </source>
</reference>
<dbReference type="SUPFAM" id="SSF50729">
    <property type="entry name" value="PH domain-like"/>
    <property type="match status" value="1"/>
</dbReference>
<accession>R4XGR6</accession>
<evidence type="ECO:0000313" key="4">
    <source>
        <dbReference type="Proteomes" id="UP000013776"/>
    </source>
</evidence>
<dbReference type="STRING" id="1097556.R4XGR6"/>
<organism evidence="3 4">
    <name type="scientific">Taphrina deformans (strain PYCC 5710 / ATCC 11124 / CBS 356.35 / IMI 108563 / JCM 9778 / NBRC 8474)</name>
    <name type="common">Peach leaf curl fungus</name>
    <name type="synonym">Lalaria deformans</name>
    <dbReference type="NCBI Taxonomy" id="1097556"/>
    <lineage>
        <taxon>Eukaryota</taxon>
        <taxon>Fungi</taxon>
        <taxon>Dikarya</taxon>
        <taxon>Ascomycota</taxon>
        <taxon>Taphrinomycotina</taxon>
        <taxon>Taphrinomycetes</taxon>
        <taxon>Taphrinales</taxon>
        <taxon>Taphrinaceae</taxon>
        <taxon>Taphrina</taxon>
    </lineage>
</organism>
<feature type="compositionally biased region" description="Polar residues" evidence="1">
    <location>
        <begin position="535"/>
        <end position="549"/>
    </location>
</feature>
<dbReference type="OrthoDB" id="2157641at2759"/>
<dbReference type="InterPro" id="IPR000904">
    <property type="entry name" value="Sec7_dom"/>
</dbReference>
<feature type="compositionally biased region" description="Polar residues" evidence="1">
    <location>
        <begin position="156"/>
        <end position="171"/>
    </location>
</feature>
<feature type="compositionally biased region" description="Polar residues" evidence="1">
    <location>
        <begin position="93"/>
        <end position="104"/>
    </location>
</feature>
<dbReference type="PANTHER" id="PTHR10663:SF373">
    <property type="entry name" value="PH AND SEC7 DOMAIN-CONTAINING PROTEIN C11E3.11C"/>
    <property type="match status" value="1"/>
</dbReference>
<feature type="compositionally biased region" description="Polar residues" evidence="1">
    <location>
        <begin position="112"/>
        <end position="128"/>
    </location>
</feature>
<sequence length="1047" mass="116193">MIGQDSQTRDEDPIGLSVQRRGDSFHFDELIDSLGEDRSSQLATSLDHHNDTSAHSVAFNATPPSVPMVKSKSSNSVTTKVGFFKRLFSNSNVPPNWASQTENQIGEEDNKSITSSVRSSLRNRTSSLFRRPETKQSVNSTLTTTTESTDSRASPSLPQSRGYSFTSSTRDVASDVAPALPSLQSMGAAMDEFATLSLNPSTNGARRLEPMTRTSSHSDGHLPSQKSSIMHPQEPEEVPISCSDEINTPPSSHFKVTTRDSSLVHQSHPPRDPLKDNAAAHLVLKDVSNSKPLIQQQTSVGGAAPSTAVLGSSGLDNVLESKMDNQKPPQAAGTDTDTEIQVRATAFYEWQDSTMHPSEYAAYLGTDKDFNHAVCQAYLDLFDFQNKSIIRSLRHFCSKLYIRGETQVIDRVLEAFSRRWYLCNRQDPYLTQEITHIIAFALITLNTDLHVANLESDQKMKKSAFTNNTMAAIHAGIEADKQADSQVRSQLIFDQVREENGALSGHQTIRFVPRSFSLDDMPEHPTLTSHDDTTDVGSASESVQASAQPTVALRRKLTLRKHPSFMGDEKSNAYRITRDAYLKDALQDMYQSVKNEQIRQPELGRLAQYDSTSAARSKRPKPLDLRTSHSARSRSLRPGDMLSRNSSALSLVLPRGSSPLSAESKEAGEQTGSGRSSQVQSQSGQNYTSQRGLGFASSLSNVMTREEVTTAISTPDDVAEAIEAAEEDDLLLYGAPFAKEGRVMHKIYEESNSKKARAKGWTVDTFAVLSKGELKLFDFSQKAMKNNQKLYGGGDWTQSARSLIELSLIQTVAAALPEGTYSKDRPHIWALTMPDGVMHLFHVGTDELVQEWISTVNYWAARTTKEPLLGAVDNAEYGWGSVLDHAQHAAQYSNSAPTTPESSTVSRRDSSSTFSFMLNPDATRFDEIVRKFPGNRAVIRTWQPESRPRLMSTLPQDTQLIALQKFVTRLKGQLTEQNNKRFLLTQAFSPHHPNLIKASNNFDARKQYWQSEIIKYRTYIEALEHGIQTAEDVRMAKLNKNLKDLQT</sequence>
<dbReference type="InterPro" id="IPR041681">
    <property type="entry name" value="PH_9"/>
</dbReference>
<protein>
    <submittedName>
        <fullName evidence="3">Sec7 domain protein</fullName>
    </submittedName>
</protein>
<dbReference type="EMBL" id="CAHR02000090">
    <property type="protein sequence ID" value="CCG82576.1"/>
    <property type="molecule type" value="Genomic_DNA"/>
</dbReference>
<dbReference type="PANTHER" id="PTHR10663">
    <property type="entry name" value="GUANYL-NUCLEOTIDE EXCHANGE FACTOR"/>
    <property type="match status" value="1"/>
</dbReference>
<feature type="region of interest" description="Disordered" evidence="1">
    <location>
        <begin position="515"/>
        <end position="549"/>
    </location>
</feature>
<feature type="compositionally biased region" description="Polar residues" evidence="1">
    <location>
        <begin position="890"/>
        <end position="901"/>
    </location>
</feature>
<feature type="compositionally biased region" description="Low complexity" evidence="1">
    <location>
        <begin position="135"/>
        <end position="154"/>
    </location>
</feature>
<dbReference type="PROSITE" id="PS50190">
    <property type="entry name" value="SEC7"/>
    <property type="match status" value="1"/>
</dbReference>
<dbReference type="SUPFAM" id="SSF48425">
    <property type="entry name" value="Sec7 domain"/>
    <property type="match status" value="1"/>
</dbReference>
<dbReference type="Pfam" id="PF15410">
    <property type="entry name" value="PH_9"/>
    <property type="match status" value="1"/>
</dbReference>